<name>A0A5C3KQU9_COPMA</name>
<organism evidence="2 3">
    <name type="scientific">Coprinopsis marcescibilis</name>
    <name type="common">Agaric fungus</name>
    <name type="synonym">Psathyrella marcescibilis</name>
    <dbReference type="NCBI Taxonomy" id="230819"/>
    <lineage>
        <taxon>Eukaryota</taxon>
        <taxon>Fungi</taxon>
        <taxon>Dikarya</taxon>
        <taxon>Basidiomycota</taxon>
        <taxon>Agaricomycotina</taxon>
        <taxon>Agaricomycetes</taxon>
        <taxon>Agaricomycetidae</taxon>
        <taxon>Agaricales</taxon>
        <taxon>Agaricineae</taxon>
        <taxon>Psathyrellaceae</taxon>
        <taxon>Coprinopsis</taxon>
    </lineage>
</organism>
<accession>A0A5C3KQU9</accession>
<feature type="compositionally biased region" description="Low complexity" evidence="1">
    <location>
        <begin position="246"/>
        <end position="259"/>
    </location>
</feature>
<sequence>MSKRSPTTTAAATTVVGNKTMLKIQTKPMPMPHDTVTAWLVEGGGRPHAVQVQPPPPRPLKASPQPAHSASASIPIPSSSSQAYPKLQFVQYPFINRNSQSQSQSQGVVSAPHAQEVESPVPAPMLTAEDKRQAQPQPQQASAASASASASASAVPPPPNALESLFQEAAQKLMSIEACSRQTLLYYQQERRKWRNHCLTFKQERDVARRQVVGLMQERAVLLAQQQQQQRKESLDSENEKDKARSQSPESPASVSSSSGEQRKIARSSRRHAPYAFAERRSQSPTLNSLGDSDVPPDSGSESVASVRGVEGGVKKRAASAPPVLGHSLRIARSVSELTVRMGTPPPVRSLRQPSVDSVDGEVEMEMESEDGDEDVGERTSVVVSRLRVSTSPSPLLLPLSSAPPSRTLQLRPEHAELIYIPAQGRLWCRLCLLRRSQAGVTHLVAKPEPGSTSDFCTFELGASWDELKAHVEARHPGDCADFAVMR</sequence>
<evidence type="ECO:0000256" key="1">
    <source>
        <dbReference type="SAM" id="MobiDB-lite"/>
    </source>
</evidence>
<reference evidence="2 3" key="1">
    <citation type="journal article" date="2019" name="Nat. Ecol. Evol.">
        <title>Megaphylogeny resolves global patterns of mushroom evolution.</title>
        <authorList>
            <person name="Varga T."/>
            <person name="Krizsan K."/>
            <person name="Foldi C."/>
            <person name="Dima B."/>
            <person name="Sanchez-Garcia M."/>
            <person name="Sanchez-Ramirez S."/>
            <person name="Szollosi G.J."/>
            <person name="Szarkandi J.G."/>
            <person name="Papp V."/>
            <person name="Albert L."/>
            <person name="Andreopoulos W."/>
            <person name="Angelini C."/>
            <person name="Antonin V."/>
            <person name="Barry K.W."/>
            <person name="Bougher N.L."/>
            <person name="Buchanan P."/>
            <person name="Buyck B."/>
            <person name="Bense V."/>
            <person name="Catcheside P."/>
            <person name="Chovatia M."/>
            <person name="Cooper J."/>
            <person name="Damon W."/>
            <person name="Desjardin D."/>
            <person name="Finy P."/>
            <person name="Geml J."/>
            <person name="Haridas S."/>
            <person name="Hughes K."/>
            <person name="Justo A."/>
            <person name="Karasinski D."/>
            <person name="Kautmanova I."/>
            <person name="Kiss B."/>
            <person name="Kocsube S."/>
            <person name="Kotiranta H."/>
            <person name="LaButti K.M."/>
            <person name="Lechner B.E."/>
            <person name="Liimatainen K."/>
            <person name="Lipzen A."/>
            <person name="Lukacs Z."/>
            <person name="Mihaltcheva S."/>
            <person name="Morgado L.N."/>
            <person name="Niskanen T."/>
            <person name="Noordeloos M.E."/>
            <person name="Ohm R.A."/>
            <person name="Ortiz-Santana B."/>
            <person name="Ovrebo C."/>
            <person name="Racz N."/>
            <person name="Riley R."/>
            <person name="Savchenko A."/>
            <person name="Shiryaev A."/>
            <person name="Soop K."/>
            <person name="Spirin V."/>
            <person name="Szebenyi C."/>
            <person name="Tomsovsky M."/>
            <person name="Tulloss R.E."/>
            <person name="Uehling J."/>
            <person name="Grigoriev I.V."/>
            <person name="Vagvolgyi C."/>
            <person name="Papp T."/>
            <person name="Martin F.M."/>
            <person name="Miettinen O."/>
            <person name="Hibbett D.S."/>
            <person name="Nagy L.G."/>
        </authorList>
    </citation>
    <scope>NUCLEOTIDE SEQUENCE [LARGE SCALE GENOMIC DNA]</scope>
    <source>
        <strain evidence="2 3">CBS 121175</strain>
    </source>
</reference>
<feature type="region of interest" description="Disordered" evidence="1">
    <location>
        <begin position="226"/>
        <end position="322"/>
    </location>
</feature>
<dbReference type="EMBL" id="ML210232">
    <property type="protein sequence ID" value="TFK22802.1"/>
    <property type="molecule type" value="Genomic_DNA"/>
</dbReference>
<feature type="compositionally biased region" description="Low complexity" evidence="1">
    <location>
        <begin position="62"/>
        <end position="78"/>
    </location>
</feature>
<dbReference type="AlphaFoldDB" id="A0A5C3KQU9"/>
<feature type="compositionally biased region" description="Low complexity" evidence="1">
    <location>
        <begin position="134"/>
        <end position="154"/>
    </location>
</feature>
<feature type="compositionally biased region" description="Basic and acidic residues" evidence="1">
    <location>
        <begin position="230"/>
        <end position="245"/>
    </location>
</feature>
<evidence type="ECO:0000313" key="3">
    <source>
        <dbReference type="Proteomes" id="UP000307440"/>
    </source>
</evidence>
<dbReference type="Proteomes" id="UP000307440">
    <property type="component" value="Unassembled WGS sequence"/>
</dbReference>
<feature type="region of interest" description="Disordered" evidence="1">
    <location>
        <begin position="42"/>
        <end position="78"/>
    </location>
</feature>
<dbReference type="OrthoDB" id="3066809at2759"/>
<protein>
    <submittedName>
        <fullName evidence="2">Uncharacterized protein</fullName>
    </submittedName>
</protein>
<evidence type="ECO:0000313" key="2">
    <source>
        <dbReference type="EMBL" id="TFK22802.1"/>
    </source>
</evidence>
<proteinExistence type="predicted"/>
<feature type="region of interest" description="Disordered" evidence="1">
    <location>
        <begin position="129"/>
        <end position="159"/>
    </location>
</feature>
<gene>
    <name evidence="2" type="ORF">FA15DRAFT_499595</name>
</gene>
<keyword evidence="3" id="KW-1185">Reference proteome</keyword>